<organism evidence="3 4">
    <name type="scientific">Diplodia corticola</name>
    <dbReference type="NCBI Taxonomy" id="236234"/>
    <lineage>
        <taxon>Eukaryota</taxon>
        <taxon>Fungi</taxon>
        <taxon>Dikarya</taxon>
        <taxon>Ascomycota</taxon>
        <taxon>Pezizomycotina</taxon>
        <taxon>Dothideomycetes</taxon>
        <taxon>Dothideomycetes incertae sedis</taxon>
        <taxon>Botryosphaeriales</taxon>
        <taxon>Botryosphaeriaceae</taxon>
        <taxon>Diplodia</taxon>
    </lineage>
</organism>
<feature type="transmembrane region" description="Helical" evidence="2">
    <location>
        <begin position="312"/>
        <end position="334"/>
    </location>
</feature>
<feature type="region of interest" description="Disordered" evidence="1">
    <location>
        <begin position="97"/>
        <end position="141"/>
    </location>
</feature>
<reference evidence="3 4" key="1">
    <citation type="submission" date="2016-10" db="EMBL/GenBank/DDBJ databases">
        <title>Proteomics and genomics reveal pathogen-plant mechanisms compatible with a hemibiotrophic lifestyle of Diplodia corticola.</title>
        <authorList>
            <person name="Fernandes I."/>
            <person name="De Jonge R."/>
            <person name="Van De Peer Y."/>
            <person name="Devreese B."/>
            <person name="Alves A."/>
            <person name="Esteves A.C."/>
        </authorList>
    </citation>
    <scope>NUCLEOTIDE SEQUENCE [LARGE SCALE GENOMIC DNA]</scope>
    <source>
        <strain evidence="3 4">CBS 112549</strain>
    </source>
</reference>
<dbReference type="Gene3D" id="1.10.167.10">
    <property type="entry name" value="Regulator of G-protein Signalling 4, domain 2"/>
    <property type="match status" value="1"/>
</dbReference>
<dbReference type="SUPFAM" id="SSF48097">
    <property type="entry name" value="Regulator of G-protein signaling, RGS"/>
    <property type="match status" value="1"/>
</dbReference>
<keyword evidence="2" id="KW-0812">Transmembrane</keyword>
<gene>
    <name evidence="3" type="ORF">BKCO1_1100033</name>
</gene>
<evidence type="ECO:0000313" key="4">
    <source>
        <dbReference type="Proteomes" id="UP000183809"/>
    </source>
</evidence>
<dbReference type="InterPro" id="IPR044926">
    <property type="entry name" value="RGS_subdomain_2"/>
</dbReference>
<keyword evidence="2" id="KW-1133">Transmembrane helix</keyword>
<dbReference type="EMBL" id="MNUE01000011">
    <property type="protein sequence ID" value="OJD36484.1"/>
    <property type="molecule type" value="Genomic_DNA"/>
</dbReference>
<sequence>MSILFYRRPDFVSKSNGPLDRKECQRYVERTANGKRGIPDELSFENILTNKALPPCQLRDFMDYLVYVTHDAENLQFYLWLQDYTERFNALKPDRKALSPEWTESEPTADDKATQLVSSAAPAGGKRKKRPGPLMPKVDFDKPSDAAAAAAIGLTDIIVPSPNKPEPSPTFLSRQDTLSPTRTTFGDRHGVPTVSLSGHTSQYGEPILSEESVREMAEEANNGAGLKWQGFSVQPLRQEVDRVIAHYIAPGAPRELNLSARDRAAVLHALQQTTHPSAFKTIGDMVEATLRGQAHPNFVRWSICNGNKPRVFFVRTMGVTHIAAGLLIGLLLILSSVPRWWRLFMFPVLYLGTTTMIAAYKGLCVILHKEHKRTLKPWEDMDNISMNSDVSGTTATSSNSNNSSNGGGSEKRASTLAPHDNSLSKKISTSTFGDYDEEATLNGVSTRAPTPSMKRPYSMDTFGSSNTYESEAWVTDYKRKSLKDKIWDQETWVQEESVRIIQDKIVKGAQTWSVILTTLTTAVFVAVPGACLY</sequence>
<feature type="transmembrane region" description="Helical" evidence="2">
    <location>
        <begin position="340"/>
        <end position="367"/>
    </location>
</feature>
<dbReference type="AlphaFoldDB" id="A0A1J9S9B6"/>
<feature type="region of interest" description="Disordered" evidence="1">
    <location>
        <begin position="386"/>
        <end position="428"/>
    </location>
</feature>
<evidence type="ECO:0000256" key="2">
    <source>
        <dbReference type="SAM" id="Phobius"/>
    </source>
</evidence>
<evidence type="ECO:0000313" key="3">
    <source>
        <dbReference type="EMBL" id="OJD36484.1"/>
    </source>
</evidence>
<feature type="compositionally biased region" description="Polar residues" evidence="1">
    <location>
        <begin position="170"/>
        <end position="184"/>
    </location>
</feature>
<dbReference type="OrthoDB" id="3232309at2759"/>
<keyword evidence="2" id="KW-0472">Membrane</keyword>
<dbReference type="Proteomes" id="UP000183809">
    <property type="component" value="Unassembled WGS sequence"/>
</dbReference>
<dbReference type="PANTHER" id="PTHR39466:SF1">
    <property type="entry name" value="RGS DOMAIN-CONTAINING PROTEIN"/>
    <property type="match status" value="1"/>
</dbReference>
<name>A0A1J9S9B6_9PEZI</name>
<feature type="compositionally biased region" description="Low complexity" evidence="1">
    <location>
        <begin position="391"/>
        <end position="404"/>
    </location>
</feature>
<dbReference type="InterPro" id="IPR036305">
    <property type="entry name" value="RGS_sf"/>
</dbReference>
<feature type="region of interest" description="Disordered" evidence="1">
    <location>
        <begin position="158"/>
        <end position="202"/>
    </location>
</feature>
<dbReference type="STRING" id="236234.A0A1J9S9B6"/>
<proteinExistence type="predicted"/>
<protein>
    <submittedName>
        <fullName evidence="3">Regulator of g protein signaling superfamily</fullName>
    </submittedName>
</protein>
<keyword evidence="4" id="KW-1185">Reference proteome</keyword>
<dbReference type="PANTHER" id="PTHR39466">
    <property type="entry name" value="RGS DOMAIN-CONTAINING PROTEIN"/>
    <property type="match status" value="1"/>
</dbReference>
<accession>A0A1J9S9B6</accession>
<comment type="caution">
    <text evidence="3">The sequence shown here is derived from an EMBL/GenBank/DDBJ whole genome shotgun (WGS) entry which is preliminary data.</text>
</comment>
<dbReference type="RefSeq" id="XP_020132744.1">
    <property type="nucleotide sequence ID" value="XM_020270388.1"/>
</dbReference>
<evidence type="ECO:0000256" key="1">
    <source>
        <dbReference type="SAM" id="MobiDB-lite"/>
    </source>
</evidence>
<dbReference type="GeneID" id="31010647"/>